<proteinExistence type="predicted"/>
<dbReference type="InterPro" id="IPR048407">
    <property type="entry name" value="Dumpy_DPY"/>
</dbReference>
<keyword evidence="4" id="KW-1185">Reference proteome</keyword>
<organism evidence="4 5">
    <name type="scientific">Nicrophorus vespilloides</name>
    <name type="common">Boreal carrion beetle</name>
    <dbReference type="NCBI Taxonomy" id="110193"/>
    <lineage>
        <taxon>Eukaryota</taxon>
        <taxon>Metazoa</taxon>
        <taxon>Ecdysozoa</taxon>
        <taxon>Arthropoda</taxon>
        <taxon>Hexapoda</taxon>
        <taxon>Insecta</taxon>
        <taxon>Pterygota</taxon>
        <taxon>Neoptera</taxon>
        <taxon>Endopterygota</taxon>
        <taxon>Coleoptera</taxon>
        <taxon>Polyphaga</taxon>
        <taxon>Staphyliniformia</taxon>
        <taxon>Silphidae</taxon>
        <taxon>Nicrophorinae</taxon>
        <taxon>Nicrophorus</taxon>
    </lineage>
</organism>
<comment type="caution">
    <text evidence="1">Lacks conserved residue(s) required for the propagation of feature annotation.</text>
</comment>
<evidence type="ECO:0000256" key="2">
    <source>
        <dbReference type="SAM" id="SignalP"/>
    </source>
</evidence>
<sequence>MWVRSMLLAAFLVLLLETSGSVGNPSYRQYRILNNYYPDNYRTVYVNPYVGQPVGCTTCQYTSTRYTSVSPVRYTNPVQEDDDNKVYITDKYGRTTVSSASHYSNYISRYSAMGQSTVCTSSTCGQNAQCSMVGGRPVCSCFRGYMGDPLHHCRKAECLDNSECRGHQTCKNEHCVDPCADVCGPNAKCETRNHIPICTCPAGYTGNPLSGCRRFDPSELCHPSPCGPNTNCEVVNGTPTCKCLSGYHGSPLAGCRHECETNSECGSNLACVDFKCQNPCQTQCGINAECEGVRSSNAVCKCPRGYYGNPYTSCQPECTSHSDCPRSKPACFYNSCKNPCDGVCGVGANCELRDITPVCSCPRDMTGDPFVRCRPFEKRDLCEPNPCGENAHCEPGYDRYNKERPVCTCLSGYQGDPLRGCIRGECTEDSHCGDHRACINYKCENPCVGQCGANADCTPRRHLAVCTCAPGYNGDALINCYKVSGAAVTRRYRRFVMDFEKNATKTD</sequence>
<dbReference type="GeneID" id="108564664"/>
<accession>A0ABM1MXE0</accession>
<keyword evidence="1" id="KW-0245">EGF-like domain</keyword>
<feature type="domain" description="EGF-like" evidence="3">
    <location>
        <begin position="277"/>
        <end position="315"/>
    </location>
</feature>
<reference evidence="5" key="1">
    <citation type="submission" date="2025-08" db="UniProtKB">
        <authorList>
            <consortium name="RefSeq"/>
        </authorList>
    </citation>
    <scope>IDENTIFICATION</scope>
    <source>
        <tissue evidence="5">Whole Larva</tissue>
    </source>
</reference>
<evidence type="ECO:0000256" key="1">
    <source>
        <dbReference type="PROSITE-ProRule" id="PRU00076"/>
    </source>
</evidence>
<evidence type="ECO:0000259" key="3">
    <source>
        <dbReference type="PROSITE" id="PS50026"/>
    </source>
</evidence>
<keyword evidence="2" id="KW-0732">Signal</keyword>
<feature type="domain" description="EGF-like" evidence="3">
    <location>
        <begin position="115"/>
        <end position="154"/>
    </location>
</feature>
<feature type="disulfide bond" evidence="1">
    <location>
        <begin position="280"/>
        <end position="290"/>
    </location>
</feature>
<gene>
    <name evidence="5" type="primary">LOC108564664</name>
</gene>
<dbReference type="Pfam" id="PF21164">
    <property type="entry name" value="Dumpy_DPY"/>
    <property type="match status" value="1"/>
</dbReference>
<dbReference type="PROSITE" id="PS01186">
    <property type="entry name" value="EGF_2"/>
    <property type="match status" value="6"/>
</dbReference>
<feature type="disulfide bond" evidence="1">
    <location>
        <begin position="179"/>
        <end position="189"/>
    </location>
</feature>
<dbReference type="SMART" id="SM00181">
    <property type="entry name" value="EGF"/>
    <property type="match status" value="7"/>
</dbReference>
<dbReference type="InterPro" id="IPR000742">
    <property type="entry name" value="EGF"/>
</dbReference>
<evidence type="ECO:0000313" key="5">
    <source>
        <dbReference type="RefSeq" id="XP_017779240.1"/>
    </source>
</evidence>
<evidence type="ECO:0000313" key="4">
    <source>
        <dbReference type="Proteomes" id="UP000695000"/>
    </source>
</evidence>
<feature type="signal peptide" evidence="2">
    <location>
        <begin position="1"/>
        <end position="23"/>
    </location>
</feature>
<name>A0ABM1MXE0_NICVS</name>
<dbReference type="PANTHER" id="PTHR22963">
    <property type="entry name" value="ENDOGLIN-RELATED"/>
    <property type="match status" value="1"/>
</dbReference>
<protein>
    <submittedName>
        <fullName evidence="5">Neurogenic locus notch homolog protein 1 isoform X1</fullName>
    </submittedName>
</protein>
<feature type="domain" description="EGF-like" evidence="3">
    <location>
        <begin position="378"/>
        <end position="422"/>
    </location>
</feature>
<feature type="domain" description="EGF-like" evidence="3">
    <location>
        <begin position="176"/>
        <end position="213"/>
    </location>
</feature>
<dbReference type="PANTHER" id="PTHR22963:SF38">
    <property type="entry name" value="LP13770P"/>
    <property type="match status" value="1"/>
</dbReference>
<feature type="domain" description="EGF-like" evidence="3">
    <location>
        <begin position="217"/>
        <end position="256"/>
    </location>
</feature>
<dbReference type="RefSeq" id="XP_017779240.1">
    <property type="nucleotide sequence ID" value="XM_017923751.1"/>
</dbReference>
<feature type="chain" id="PRO_5045155408" evidence="2">
    <location>
        <begin position="24"/>
        <end position="507"/>
    </location>
</feature>
<dbReference type="Proteomes" id="UP000695000">
    <property type="component" value="Unplaced"/>
</dbReference>
<dbReference type="PROSITE" id="PS50026">
    <property type="entry name" value="EGF_3"/>
    <property type="match status" value="5"/>
</dbReference>
<keyword evidence="1" id="KW-1015">Disulfide bond</keyword>